<name>A0ABQ8UXZ5_9EUKA</name>
<comment type="caution">
    <text evidence="2">The sequence shown here is derived from an EMBL/GenBank/DDBJ whole genome shotgun (WGS) entry which is preliminary data.</text>
</comment>
<organism evidence="2 3">
    <name type="scientific">Paratrimastix pyriformis</name>
    <dbReference type="NCBI Taxonomy" id="342808"/>
    <lineage>
        <taxon>Eukaryota</taxon>
        <taxon>Metamonada</taxon>
        <taxon>Preaxostyla</taxon>
        <taxon>Paratrimastigidae</taxon>
        <taxon>Paratrimastix</taxon>
    </lineage>
</organism>
<feature type="compositionally biased region" description="Polar residues" evidence="1">
    <location>
        <begin position="67"/>
        <end position="84"/>
    </location>
</feature>
<keyword evidence="3" id="KW-1185">Reference proteome</keyword>
<evidence type="ECO:0000256" key="1">
    <source>
        <dbReference type="SAM" id="MobiDB-lite"/>
    </source>
</evidence>
<feature type="region of interest" description="Disordered" evidence="1">
    <location>
        <begin position="61"/>
        <end position="84"/>
    </location>
</feature>
<proteinExistence type="predicted"/>
<protein>
    <submittedName>
        <fullName evidence="2">Uncharacterized protein</fullName>
    </submittedName>
</protein>
<feature type="compositionally biased region" description="Polar residues" evidence="1">
    <location>
        <begin position="1"/>
        <end position="15"/>
    </location>
</feature>
<reference evidence="2" key="1">
    <citation type="journal article" date="2022" name="bioRxiv">
        <title>Genomics of Preaxostyla Flagellates Illuminates Evolutionary Transitions and the Path Towards Mitochondrial Loss.</title>
        <authorList>
            <person name="Novak L.V.F."/>
            <person name="Treitli S.C."/>
            <person name="Pyrih J."/>
            <person name="Halakuc P."/>
            <person name="Pipaliya S.V."/>
            <person name="Vacek V."/>
            <person name="Brzon O."/>
            <person name="Soukal P."/>
            <person name="Eme L."/>
            <person name="Dacks J.B."/>
            <person name="Karnkowska A."/>
            <person name="Elias M."/>
            <person name="Hampl V."/>
        </authorList>
    </citation>
    <scope>NUCLEOTIDE SEQUENCE</scope>
    <source>
        <strain evidence="2">RCP-MX</strain>
    </source>
</reference>
<dbReference type="Proteomes" id="UP001141327">
    <property type="component" value="Unassembled WGS sequence"/>
</dbReference>
<gene>
    <name evidence="2" type="ORF">PAPYR_225</name>
</gene>
<evidence type="ECO:0000313" key="2">
    <source>
        <dbReference type="EMBL" id="KAJ4462991.1"/>
    </source>
</evidence>
<feature type="region of interest" description="Disordered" evidence="1">
    <location>
        <begin position="1"/>
        <end position="32"/>
    </location>
</feature>
<sequence length="84" mass="9074">MDRVMTNTLRTTPQYGTGAKSEGPCSGGREVNGRTRSLGINFTLCLLNKTTGTSERQGRFSFAAPSNRHNGGHNTVKISNFSKP</sequence>
<evidence type="ECO:0000313" key="3">
    <source>
        <dbReference type="Proteomes" id="UP001141327"/>
    </source>
</evidence>
<accession>A0ABQ8UXZ5</accession>
<dbReference type="EMBL" id="JAPMOS010000001">
    <property type="protein sequence ID" value="KAJ4462991.1"/>
    <property type="molecule type" value="Genomic_DNA"/>
</dbReference>